<sequence>MFSYEGIENSRRRIKDKVYMTPLEQSIYLSDEDTNCYFKLESLQKSVRSFKIRGVMSKLTSLTDDQKEKGVVAVSSGNHAIALSYACGVMGIKNSLVFVPKNTPKAKIDKINYFGASVEIVGDTFDDAYEYAMAHIKENDMVYVDAFSRDEVVYCGQGTIGIEIFEQNPNIDTILVPIGGGGLITGISVAAKHINPDVKIIGLQTKACPAMVKALEDDIFYETYPSEDSVCEALIGGVGEIAFKMGRQCIDEIVEVDEEFIKKGIAHMIKKEKIVAEPSSAICVGAILQNPDIIKGKNAALVISGGNIDEQLMIDILNEY</sequence>
<dbReference type="Pfam" id="PF00291">
    <property type="entry name" value="PALP"/>
    <property type="match status" value="1"/>
</dbReference>
<evidence type="ECO:0000256" key="1">
    <source>
        <dbReference type="ARBA" id="ARBA00001933"/>
    </source>
</evidence>
<feature type="domain" description="Tryptophan synthase beta chain-like PALP" evidence="4">
    <location>
        <begin position="16"/>
        <end position="305"/>
    </location>
</feature>
<dbReference type="InterPro" id="IPR000634">
    <property type="entry name" value="Ser/Thr_deHydtase_PyrdxlP-BS"/>
</dbReference>
<dbReference type="Gene3D" id="3.40.50.1100">
    <property type="match status" value="2"/>
</dbReference>
<dbReference type="PANTHER" id="PTHR48078">
    <property type="entry name" value="THREONINE DEHYDRATASE, MITOCHONDRIAL-RELATED"/>
    <property type="match status" value="1"/>
</dbReference>
<dbReference type="PROSITE" id="PS00165">
    <property type="entry name" value="DEHYDRATASE_SER_THR"/>
    <property type="match status" value="1"/>
</dbReference>
<evidence type="ECO:0000259" key="4">
    <source>
        <dbReference type="Pfam" id="PF00291"/>
    </source>
</evidence>
<evidence type="ECO:0000256" key="3">
    <source>
        <dbReference type="ARBA" id="ARBA00023239"/>
    </source>
</evidence>
<dbReference type="InterPro" id="IPR001926">
    <property type="entry name" value="TrpB-like_PALP"/>
</dbReference>
<dbReference type="EMBL" id="CP120733">
    <property type="protein sequence ID" value="WFD11143.1"/>
    <property type="molecule type" value="Genomic_DNA"/>
</dbReference>
<organism evidence="5 6">
    <name type="scientific">Tepidibacter hydrothermalis</name>
    <dbReference type="NCBI Taxonomy" id="3036126"/>
    <lineage>
        <taxon>Bacteria</taxon>
        <taxon>Bacillati</taxon>
        <taxon>Bacillota</taxon>
        <taxon>Clostridia</taxon>
        <taxon>Peptostreptococcales</taxon>
        <taxon>Peptostreptococcaceae</taxon>
        <taxon>Tepidibacter</taxon>
    </lineage>
</organism>
<dbReference type="PANTHER" id="PTHR48078:SF6">
    <property type="entry name" value="L-THREONINE DEHYDRATASE CATABOLIC TDCB"/>
    <property type="match status" value="1"/>
</dbReference>
<keyword evidence="2" id="KW-0663">Pyridoxal phosphate</keyword>
<dbReference type="InterPro" id="IPR036052">
    <property type="entry name" value="TrpB-like_PALP_sf"/>
</dbReference>
<evidence type="ECO:0000256" key="2">
    <source>
        <dbReference type="ARBA" id="ARBA00022898"/>
    </source>
</evidence>
<accession>A0ABY8EJI5</accession>
<keyword evidence="3" id="KW-0456">Lyase</keyword>
<proteinExistence type="predicted"/>
<dbReference type="CDD" id="cd01562">
    <property type="entry name" value="Thr-dehyd"/>
    <property type="match status" value="1"/>
</dbReference>
<evidence type="ECO:0000313" key="5">
    <source>
        <dbReference type="EMBL" id="WFD11143.1"/>
    </source>
</evidence>
<dbReference type="RefSeq" id="WP_277733129.1">
    <property type="nucleotide sequence ID" value="NZ_CP120733.1"/>
</dbReference>
<name>A0ABY8EJI5_9FIRM</name>
<dbReference type="SUPFAM" id="SSF53686">
    <property type="entry name" value="Tryptophan synthase beta subunit-like PLP-dependent enzymes"/>
    <property type="match status" value="1"/>
</dbReference>
<reference evidence="5 6" key="1">
    <citation type="submission" date="2023-03" db="EMBL/GenBank/DDBJ databases">
        <title>Complete genome sequence of Tepidibacter sp. SWIR-1, isolated from a deep-sea hydrothermal vent.</title>
        <authorList>
            <person name="Li X."/>
        </authorList>
    </citation>
    <scope>NUCLEOTIDE SEQUENCE [LARGE SCALE GENOMIC DNA]</scope>
    <source>
        <strain evidence="5 6">SWIR-1</strain>
    </source>
</reference>
<gene>
    <name evidence="5" type="ORF">P4S50_03440</name>
</gene>
<protein>
    <submittedName>
        <fullName evidence="5">Threonine/serine dehydratase</fullName>
    </submittedName>
</protein>
<keyword evidence="6" id="KW-1185">Reference proteome</keyword>
<dbReference type="Proteomes" id="UP001222800">
    <property type="component" value="Chromosome"/>
</dbReference>
<evidence type="ECO:0000313" key="6">
    <source>
        <dbReference type="Proteomes" id="UP001222800"/>
    </source>
</evidence>
<dbReference type="InterPro" id="IPR050147">
    <property type="entry name" value="Ser/Thr_Dehydratase"/>
</dbReference>
<comment type="cofactor">
    <cofactor evidence="1">
        <name>pyridoxal 5'-phosphate</name>
        <dbReference type="ChEBI" id="CHEBI:597326"/>
    </cofactor>
</comment>